<sequence length="148" mass="17081">MSNKRYGGCPPFTPRVLADYRSLLVPEYTGPTTPPEDDMELYEVPITWEILPPAINHEYLPPTETPAPPVEDFERPFSFPMYDIETNPELEAAILDYSQYYLEPMEEPPILTEEEFCGQGYQVLEEAVTRAKGDYKKRLREMFGIVLP</sequence>
<dbReference type="AlphaFoldDB" id="A0AAV6I6B7"/>
<evidence type="ECO:0000313" key="1">
    <source>
        <dbReference type="EMBL" id="KAG5523972.1"/>
    </source>
</evidence>
<reference evidence="1" key="1">
    <citation type="submission" date="2020-08" db="EMBL/GenBank/DDBJ databases">
        <title>Plant Genome Project.</title>
        <authorList>
            <person name="Zhang R.-G."/>
        </authorList>
    </citation>
    <scope>NUCLEOTIDE SEQUENCE</scope>
    <source>
        <strain evidence="1">WSP0</strain>
        <tissue evidence="1">Leaf</tissue>
    </source>
</reference>
<organism evidence="1 2">
    <name type="scientific">Rhododendron griersonianum</name>
    <dbReference type="NCBI Taxonomy" id="479676"/>
    <lineage>
        <taxon>Eukaryota</taxon>
        <taxon>Viridiplantae</taxon>
        <taxon>Streptophyta</taxon>
        <taxon>Embryophyta</taxon>
        <taxon>Tracheophyta</taxon>
        <taxon>Spermatophyta</taxon>
        <taxon>Magnoliopsida</taxon>
        <taxon>eudicotyledons</taxon>
        <taxon>Gunneridae</taxon>
        <taxon>Pentapetalae</taxon>
        <taxon>asterids</taxon>
        <taxon>Ericales</taxon>
        <taxon>Ericaceae</taxon>
        <taxon>Ericoideae</taxon>
        <taxon>Rhodoreae</taxon>
        <taxon>Rhododendron</taxon>
    </lineage>
</organism>
<proteinExistence type="predicted"/>
<name>A0AAV6I6B7_9ERIC</name>
<evidence type="ECO:0000313" key="2">
    <source>
        <dbReference type="Proteomes" id="UP000823749"/>
    </source>
</evidence>
<accession>A0AAV6I6B7</accession>
<dbReference type="Proteomes" id="UP000823749">
    <property type="component" value="Chromosome 11"/>
</dbReference>
<protein>
    <submittedName>
        <fullName evidence="1">Uncharacterized protein</fullName>
    </submittedName>
</protein>
<gene>
    <name evidence="1" type="ORF">RHGRI_030841</name>
</gene>
<comment type="caution">
    <text evidence="1">The sequence shown here is derived from an EMBL/GenBank/DDBJ whole genome shotgun (WGS) entry which is preliminary data.</text>
</comment>
<dbReference type="EMBL" id="JACTNZ010000011">
    <property type="protein sequence ID" value="KAG5523972.1"/>
    <property type="molecule type" value="Genomic_DNA"/>
</dbReference>
<keyword evidence="2" id="KW-1185">Reference proteome</keyword>